<comment type="pathway">
    <text evidence="7">tRNA modification; N(7)-methylguanine-tRNA biosynthesis.</text>
</comment>
<keyword evidence="4 7" id="KW-0808">Transferase</keyword>
<dbReference type="Pfam" id="PF02390">
    <property type="entry name" value="Methyltransf_4"/>
    <property type="match status" value="1"/>
</dbReference>
<feature type="binding site" evidence="7">
    <location>
        <position position="142"/>
    </location>
    <ligand>
        <name>substrate</name>
    </ligand>
</feature>
<dbReference type="HAMAP" id="MF_01057">
    <property type="entry name" value="tRNA_methyltr_TrmB"/>
    <property type="match status" value="1"/>
</dbReference>
<evidence type="ECO:0000256" key="2">
    <source>
        <dbReference type="ARBA" id="ARBA00003015"/>
    </source>
</evidence>
<dbReference type="CDD" id="cd02440">
    <property type="entry name" value="AdoMet_MTases"/>
    <property type="match status" value="1"/>
</dbReference>
<evidence type="ECO:0000256" key="1">
    <source>
        <dbReference type="ARBA" id="ARBA00000142"/>
    </source>
</evidence>
<comment type="catalytic activity">
    <reaction evidence="1 7">
        <text>guanosine(46) in tRNA + S-adenosyl-L-methionine = N(7)-methylguanosine(46) in tRNA + S-adenosyl-L-homocysteine</text>
        <dbReference type="Rhea" id="RHEA:42708"/>
        <dbReference type="Rhea" id="RHEA-COMP:10188"/>
        <dbReference type="Rhea" id="RHEA-COMP:10189"/>
        <dbReference type="ChEBI" id="CHEBI:57856"/>
        <dbReference type="ChEBI" id="CHEBI:59789"/>
        <dbReference type="ChEBI" id="CHEBI:74269"/>
        <dbReference type="ChEBI" id="CHEBI:74480"/>
        <dbReference type="EC" id="2.1.1.33"/>
    </reaction>
</comment>
<dbReference type="InterPro" id="IPR029063">
    <property type="entry name" value="SAM-dependent_MTases_sf"/>
</dbReference>
<dbReference type="EMBL" id="PGXC01000003">
    <property type="protein sequence ID" value="PKK91000.1"/>
    <property type="molecule type" value="Genomic_DNA"/>
</dbReference>
<dbReference type="PROSITE" id="PS51625">
    <property type="entry name" value="SAM_MT_TRMB"/>
    <property type="match status" value="1"/>
</dbReference>
<dbReference type="Gene3D" id="3.40.50.150">
    <property type="entry name" value="Vaccinia Virus protein VP39"/>
    <property type="match status" value="1"/>
</dbReference>
<organism evidence="8 9">
    <name type="scientific">Candidatus Wallbacteria bacterium HGW-Wallbacteria-1</name>
    <dbReference type="NCBI Taxonomy" id="2013854"/>
    <lineage>
        <taxon>Bacteria</taxon>
        <taxon>Candidatus Walliibacteriota</taxon>
    </lineage>
</organism>
<evidence type="ECO:0000313" key="8">
    <source>
        <dbReference type="EMBL" id="PKK91000.1"/>
    </source>
</evidence>
<comment type="caution">
    <text evidence="7">Lacks conserved residue(s) required for the propagation of feature annotation.</text>
</comment>
<evidence type="ECO:0000313" key="9">
    <source>
        <dbReference type="Proteomes" id="UP000233256"/>
    </source>
</evidence>
<accession>A0A2N1PRM9</accession>
<name>A0A2N1PRM9_9BACT</name>
<keyword evidence="6 7" id="KW-0819">tRNA processing</keyword>
<evidence type="ECO:0000256" key="6">
    <source>
        <dbReference type="ARBA" id="ARBA00022694"/>
    </source>
</evidence>
<dbReference type="UniPathway" id="UPA00989"/>
<dbReference type="NCBIfam" id="TIGR00091">
    <property type="entry name" value="tRNA (guanosine(46)-N7)-methyltransferase TrmB"/>
    <property type="match status" value="1"/>
</dbReference>
<evidence type="ECO:0000256" key="5">
    <source>
        <dbReference type="ARBA" id="ARBA00022691"/>
    </source>
</evidence>
<dbReference type="AlphaFoldDB" id="A0A2N1PRM9"/>
<comment type="similarity">
    <text evidence="7">Belongs to the class I-like SAM-binding methyltransferase superfamily. TrmB family.</text>
</comment>
<protein>
    <recommendedName>
        <fullName evidence="7">tRNA (guanine-N(7)-)-methyltransferase</fullName>
        <ecNumber evidence="7">2.1.1.33</ecNumber>
    </recommendedName>
    <alternativeName>
        <fullName evidence="7">tRNA (guanine(46)-N(7))-methyltransferase</fullName>
    </alternativeName>
    <alternativeName>
        <fullName evidence="7">tRNA(m7G46)-methyltransferase</fullName>
    </alternativeName>
</protein>
<dbReference type="InterPro" id="IPR055361">
    <property type="entry name" value="tRNA_methyltr_TrmB_bact"/>
</dbReference>
<feature type="binding site" evidence="7">
    <location>
        <position position="174"/>
    </location>
    <ligand>
        <name>substrate</name>
    </ligand>
</feature>
<dbReference type="InterPro" id="IPR003358">
    <property type="entry name" value="tRNA_(Gua-N-7)_MeTrfase_Trmb"/>
</dbReference>
<evidence type="ECO:0000256" key="7">
    <source>
        <dbReference type="HAMAP-Rule" id="MF_01057"/>
    </source>
</evidence>
<comment type="caution">
    <text evidence="8">The sequence shown here is derived from an EMBL/GenBank/DDBJ whole genome shotgun (WGS) entry which is preliminary data.</text>
</comment>
<feature type="binding site" evidence="7">
    <location>
        <position position="88"/>
    </location>
    <ligand>
        <name>S-adenosyl-L-methionine</name>
        <dbReference type="ChEBI" id="CHEBI:59789"/>
    </ligand>
</feature>
<sequence>MKGFKSSMVDQNTLDRYLLEFKGENVLPWQKQIGVPIVTDENVQAGHLEPSTLFDRKGPTFLEIGCGNGDFLLHLTETCPEANLIGIEISFKMIKKIVWRLNKRNLSNVRIYPGQAETFLEDHIKPGTISRVHIHFPDPWPKKRHHKRRIYNMPFLKILARAMVPGGKLITATDYEEYGYYIRDLVSEFPLFEPARNVDMTIHEDSVLGTNFEKKGIKAGSRIYYMEYIRV</sequence>
<feature type="binding site" evidence="7">
    <location>
        <begin position="210"/>
        <end position="213"/>
    </location>
    <ligand>
        <name>substrate</name>
    </ligand>
</feature>
<evidence type="ECO:0000256" key="3">
    <source>
        <dbReference type="ARBA" id="ARBA00022603"/>
    </source>
</evidence>
<reference evidence="8 9" key="1">
    <citation type="journal article" date="2017" name="ISME J.">
        <title>Potential for microbial H2 and metal transformations associated with novel bacteria and archaea in deep terrestrial subsurface sediments.</title>
        <authorList>
            <person name="Hernsdorf A.W."/>
            <person name="Amano Y."/>
            <person name="Miyakawa K."/>
            <person name="Ise K."/>
            <person name="Suzuki Y."/>
            <person name="Anantharaman K."/>
            <person name="Probst A."/>
            <person name="Burstein D."/>
            <person name="Thomas B.C."/>
            <person name="Banfield J.F."/>
        </authorList>
    </citation>
    <scope>NUCLEOTIDE SEQUENCE [LARGE SCALE GENOMIC DNA]</scope>
    <source>
        <strain evidence="8">HGW-Wallbacteria-1</strain>
    </source>
</reference>
<gene>
    <name evidence="7 8" type="primary">trmB</name>
    <name evidence="8" type="ORF">CVV64_04305</name>
</gene>
<keyword evidence="3 7" id="KW-0489">Methyltransferase</keyword>
<dbReference type="GO" id="GO:0008176">
    <property type="term" value="F:tRNA (guanine(46)-N7)-methyltransferase activity"/>
    <property type="evidence" value="ECO:0007669"/>
    <property type="project" value="UniProtKB-UniRule"/>
</dbReference>
<keyword evidence="5 7" id="KW-0949">S-adenosyl-L-methionine</keyword>
<proteinExistence type="inferred from homology"/>
<dbReference type="PANTHER" id="PTHR23417:SF14">
    <property type="entry name" value="PENTACOTRIPEPTIDE-REPEAT REGION OF PRORP DOMAIN-CONTAINING PROTEIN"/>
    <property type="match status" value="1"/>
</dbReference>
<evidence type="ECO:0000256" key="4">
    <source>
        <dbReference type="ARBA" id="ARBA00022679"/>
    </source>
</evidence>
<dbReference type="Proteomes" id="UP000233256">
    <property type="component" value="Unassembled WGS sequence"/>
</dbReference>
<dbReference type="GO" id="GO:0043527">
    <property type="term" value="C:tRNA methyltransferase complex"/>
    <property type="evidence" value="ECO:0007669"/>
    <property type="project" value="TreeGrafter"/>
</dbReference>
<dbReference type="PANTHER" id="PTHR23417">
    <property type="entry name" value="3-DEOXY-D-MANNO-OCTULOSONIC-ACID TRANSFERASE/TRNA GUANINE-N 7 - -METHYLTRANSFERASE"/>
    <property type="match status" value="1"/>
</dbReference>
<dbReference type="SUPFAM" id="SSF53335">
    <property type="entry name" value="S-adenosyl-L-methionine-dependent methyltransferases"/>
    <property type="match status" value="1"/>
</dbReference>
<feature type="binding site" evidence="7">
    <location>
        <position position="63"/>
    </location>
    <ligand>
        <name>S-adenosyl-L-methionine</name>
        <dbReference type="ChEBI" id="CHEBI:59789"/>
    </ligand>
</feature>
<dbReference type="EC" id="2.1.1.33" evidence="7"/>
<feature type="binding site" evidence="7">
    <location>
        <position position="138"/>
    </location>
    <ligand>
        <name>S-adenosyl-L-methionine</name>
        <dbReference type="ChEBI" id="CHEBI:59789"/>
    </ligand>
</feature>
<comment type="function">
    <text evidence="2 7">Catalyzes the formation of N(7)-methylguanine at position 46 (m7G46) in tRNA.</text>
</comment>